<sequence>MLPVISLEALGSARHSSAQVLLPLSYRGEVATFEPRGESCQRQNFSFLSSLSKKETGSPPSPAAVSVHRAGASARRLQALEGTEEARDPPTNPGL</sequence>
<evidence type="ECO:0000313" key="2">
    <source>
        <dbReference type="EMBL" id="KAJ8360199.1"/>
    </source>
</evidence>
<feature type="region of interest" description="Disordered" evidence="1">
    <location>
        <begin position="51"/>
        <end position="95"/>
    </location>
</feature>
<name>A0A9Q1FJP3_SYNKA</name>
<dbReference type="Proteomes" id="UP001152622">
    <property type="component" value="Chromosome 5"/>
</dbReference>
<evidence type="ECO:0000256" key="1">
    <source>
        <dbReference type="SAM" id="MobiDB-lite"/>
    </source>
</evidence>
<dbReference type="AlphaFoldDB" id="A0A9Q1FJP3"/>
<evidence type="ECO:0000313" key="3">
    <source>
        <dbReference type="Proteomes" id="UP001152622"/>
    </source>
</evidence>
<protein>
    <submittedName>
        <fullName evidence="2">Uncharacterized protein</fullName>
    </submittedName>
</protein>
<gene>
    <name evidence="2" type="ORF">SKAU_G00167240</name>
</gene>
<reference evidence="2" key="1">
    <citation type="journal article" date="2023" name="Science">
        <title>Genome structures resolve the early diversification of teleost fishes.</title>
        <authorList>
            <person name="Parey E."/>
            <person name="Louis A."/>
            <person name="Montfort J."/>
            <person name="Bouchez O."/>
            <person name="Roques C."/>
            <person name="Iampietro C."/>
            <person name="Lluch J."/>
            <person name="Castinel A."/>
            <person name="Donnadieu C."/>
            <person name="Desvignes T."/>
            <person name="Floi Bucao C."/>
            <person name="Jouanno E."/>
            <person name="Wen M."/>
            <person name="Mejri S."/>
            <person name="Dirks R."/>
            <person name="Jansen H."/>
            <person name="Henkel C."/>
            <person name="Chen W.J."/>
            <person name="Zahm M."/>
            <person name="Cabau C."/>
            <person name="Klopp C."/>
            <person name="Thompson A.W."/>
            <person name="Robinson-Rechavi M."/>
            <person name="Braasch I."/>
            <person name="Lecointre G."/>
            <person name="Bobe J."/>
            <person name="Postlethwait J.H."/>
            <person name="Berthelot C."/>
            <person name="Roest Crollius H."/>
            <person name="Guiguen Y."/>
        </authorList>
    </citation>
    <scope>NUCLEOTIDE SEQUENCE</scope>
    <source>
        <strain evidence="2">WJC10195</strain>
    </source>
</reference>
<proteinExistence type="predicted"/>
<accession>A0A9Q1FJP3</accession>
<dbReference type="EMBL" id="JAINUF010000005">
    <property type="protein sequence ID" value="KAJ8360199.1"/>
    <property type="molecule type" value="Genomic_DNA"/>
</dbReference>
<organism evidence="2 3">
    <name type="scientific">Synaphobranchus kaupii</name>
    <name type="common">Kaup's arrowtooth eel</name>
    <dbReference type="NCBI Taxonomy" id="118154"/>
    <lineage>
        <taxon>Eukaryota</taxon>
        <taxon>Metazoa</taxon>
        <taxon>Chordata</taxon>
        <taxon>Craniata</taxon>
        <taxon>Vertebrata</taxon>
        <taxon>Euteleostomi</taxon>
        <taxon>Actinopterygii</taxon>
        <taxon>Neopterygii</taxon>
        <taxon>Teleostei</taxon>
        <taxon>Anguilliformes</taxon>
        <taxon>Synaphobranchidae</taxon>
        <taxon>Synaphobranchus</taxon>
    </lineage>
</organism>
<comment type="caution">
    <text evidence="2">The sequence shown here is derived from an EMBL/GenBank/DDBJ whole genome shotgun (WGS) entry which is preliminary data.</text>
</comment>
<keyword evidence="3" id="KW-1185">Reference proteome</keyword>